<dbReference type="OrthoDB" id="9972868at2"/>
<proteinExistence type="predicted"/>
<organism evidence="2 3">
    <name type="scientific">Cardiobacterium valvarum</name>
    <dbReference type="NCBI Taxonomy" id="194702"/>
    <lineage>
        <taxon>Bacteria</taxon>
        <taxon>Pseudomonadati</taxon>
        <taxon>Pseudomonadota</taxon>
        <taxon>Gammaproteobacteria</taxon>
        <taxon>Cardiobacteriales</taxon>
        <taxon>Cardiobacteriaceae</taxon>
        <taxon>Cardiobacterium</taxon>
    </lineage>
</organism>
<feature type="transmembrane region" description="Helical" evidence="1">
    <location>
        <begin position="74"/>
        <end position="91"/>
    </location>
</feature>
<evidence type="ECO:0000313" key="2">
    <source>
        <dbReference type="EMBL" id="SUX24698.1"/>
    </source>
</evidence>
<dbReference type="RefSeq" id="WP_115612828.1">
    <property type="nucleotide sequence ID" value="NZ_JBHLZC010000003.1"/>
</dbReference>
<keyword evidence="1" id="KW-1133">Transmembrane helix</keyword>
<feature type="transmembrane region" description="Helical" evidence="1">
    <location>
        <begin position="7"/>
        <end position="28"/>
    </location>
</feature>
<evidence type="ECO:0000256" key="1">
    <source>
        <dbReference type="SAM" id="Phobius"/>
    </source>
</evidence>
<keyword evidence="1" id="KW-0472">Membrane</keyword>
<dbReference type="AlphaFoldDB" id="A0A381ECF1"/>
<feature type="transmembrane region" description="Helical" evidence="1">
    <location>
        <begin position="34"/>
        <end position="53"/>
    </location>
</feature>
<dbReference type="EMBL" id="UFUW01000001">
    <property type="protein sequence ID" value="SUX24698.1"/>
    <property type="molecule type" value="Genomic_DNA"/>
</dbReference>
<keyword evidence="1" id="KW-0812">Transmembrane</keyword>
<protein>
    <recommendedName>
        <fullName evidence="4">ATP synthase I chain</fullName>
    </recommendedName>
</protein>
<feature type="transmembrane region" description="Helical" evidence="1">
    <location>
        <begin position="97"/>
        <end position="113"/>
    </location>
</feature>
<dbReference type="Proteomes" id="UP000254572">
    <property type="component" value="Unassembled WGS sequence"/>
</dbReference>
<keyword evidence="3" id="KW-1185">Reference proteome</keyword>
<accession>A0A381ECF1</accession>
<evidence type="ECO:0000313" key="3">
    <source>
        <dbReference type="Proteomes" id="UP000254572"/>
    </source>
</evidence>
<sequence length="115" mass="12925">MKETLKYLLKIQSIILIALILCVLLSPWRAAVTAVLLGGVLCLLTIVQALLIFCRLPDVLPTQRFLRAAKQAEIRKWLIVAILGTILVQHWQPLGVLTGFAIPYTTAYFWAILKK</sequence>
<name>A0A381ECF1_9GAMM</name>
<reference evidence="2 3" key="1">
    <citation type="submission" date="2018-06" db="EMBL/GenBank/DDBJ databases">
        <authorList>
            <consortium name="Pathogen Informatics"/>
            <person name="Doyle S."/>
        </authorList>
    </citation>
    <scope>NUCLEOTIDE SEQUENCE [LARGE SCALE GENOMIC DNA]</scope>
    <source>
        <strain evidence="2 3">NCTC13294</strain>
    </source>
</reference>
<evidence type="ECO:0008006" key="4">
    <source>
        <dbReference type="Google" id="ProtNLM"/>
    </source>
</evidence>
<gene>
    <name evidence="2" type="ORF">NCTC13294_02013</name>
</gene>